<comment type="caution">
    <text evidence="1">The sequence shown here is derived from an EMBL/GenBank/DDBJ whole genome shotgun (WGS) entry which is preliminary data.</text>
</comment>
<dbReference type="Proteomes" id="UP000198034">
    <property type="component" value="Unassembled WGS sequence"/>
</dbReference>
<evidence type="ECO:0000313" key="2">
    <source>
        <dbReference type="Proteomes" id="UP000198034"/>
    </source>
</evidence>
<sequence>MLTEFFLCGIFFHKKKLHKVVWKKKFSKKTTQLCVEKIFFKKNYTTLCGKNILKKNPHRLYGVLIYLIIKIVSCIFQEGDY</sequence>
<gene>
    <name evidence="1" type="ORF">BWK62_09090</name>
</gene>
<dbReference type="AlphaFoldDB" id="A0A246G9Z3"/>
<organism evidence="1 2">
    <name type="scientific">Flavobacterium columnare</name>
    <dbReference type="NCBI Taxonomy" id="996"/>
    <lineage>
        <taxon>Bacteria</taxon>
        <taxon>Pseudomonadati</taxon>
        <taxon>Bacteroidota</taxon>
        <taxon>Flavobacteriia</taxon>
        <taxon>Flavobacteriales</taxon>
        <taxon>Flavobacteriaceae</taxon>
        <taxon>Flavobacterium</taxon>
    </lineage>
</organism>
<accession>A0A246G9Z3</accession>
<reference evidence="1 2" key="1">
    <citation type="journal article" date="2017" name="Infect. Genet. Evol.">
        <title>Comparative genome analysis of fish pathogen Flavobacterium columnare reveals extensive sequence diversity within the species.</title>
        <authorList>
            <person name="Kayansamruaj P."/>
            <person name="Dong H.T."/>
            <person name="Hirono I."/>
            <person name="Kondo H."/>
            <person name="Senapin S."/>
            <person name="Rodkhum C."/>
        </authorList>
    </citation>
    <scope>NUCLEOTIDE SEQUENCE [LARGE SCALE GENOMIC DNA]</scope>
    <source>
        <strain evidence="1 2">1214</strain>
    </source>
</reference>
<proteinExistence type="predicted"/>
<evidence type="ECO:0000313" key="1">
    <source>
        <dbReference type="EMBL" id="OWP76635.1"/>
    </source>
</evidence>
<name>A0A246G9Z3_9FLAO</name>
<feature type="non-terminal residue" evidence="1">
    <location>
        <position position="81"/>
    </location>
</feature>
<protein>
    <submittedName>
        <fullName evidence="1">Uncharacterized protein</fullName>
    </submittedName>
</protein>
<dbReference type="EMBL" id="MTCY01000024">
    <property type="protein sequence ID" value="OWP76635.1"/>
    <property type="molecule type" value="Genomic_DNA"/>
</dbReference>